<evidence type="ECO:0000256" key="7">
    <source>
        <dbReference type="ARBA" id="ARBA00022927"/>
    </source>
</evidence>
<keyword evidence="10" id="KW-0732">Signal</keyword>
<dbReference type="PANTHER" id="PTHR33446:SF2">
    <property type="entry name" value="PROTEIN TONB"/>
    <property type="match status" value="1"/>
</dbReference>
<feature type="signal peptide" evidence="10">
    <location>
        <begin position="1"/>
        <end position="22"/>
    </location>
</feature>
<dbReference type="RefSeq" id="WP_130552479.1">
    <property type="nucleotide sequence ID" value="NZ_SHMC01000007.1"/>
</dbReference>
<protein>
    <submittedName>
        <fullName evidence="12">Energy transducer TonB</fullName>
    </submittedName>
</protein>
<evidence type="ECO:0000256" key="3">
    <source>
        <dbReference type="ARBA" id="ARBA00022448"/>
    </source>
</evidence>
<dbReference type="Proteomes" id="UP000292627">
    <property type="component" value="Unassembled WGS sequence"/>
</dbReference>
<dbReference type="SUPFAM" id="SSF74653">
    <property type="entry name" value="TolA/TonB C-terminal domain"/>
    <property type="match status" value="1"/>
</dbReference>
<evidence type="ECO:0000256" key="1">
    <source>
        <dbReference type="ARBA" id="ARBA00004383"/>
    </source>
</evidence>
<name>A0A4Q8L6L0_9GAMM</name>
<reference evidence="12 13" key="1">
    <citation type="submission" date="2019-02" db="EMBL/GenBank/DDBJ databases">
        <title>WGS of Pseudoxanthomonas species novum from clinical isolates.</title>
        <authorList>
            <person name="Bernier A.-M."/>
            <person name="Bernard K."/>
            <person name="Vachon A."/>
        </authorList>
    </citation>
    <scope>NUCLEOTIDE SEQUENCE [LARGE SCALE GENOMIC DNA]</scope>
    <source>
        <strain evidence="12 13">NML171200</strain>
    </source>
</reference>
<comment type="subcellular location">
    <subcellularLocation>
        <location evidence="1">Cell inner membrane</location>
        <topology evidence="1">Single-pass membrane protein</topology>
        <orientation evidence="1">Periplasmic side</orientation>
    </subcellularLocation>
</comment>
<evidence type="ECO:0000313" key="13">
    <source>
        <dbReference type="Proteomes" id="UP000292627"/>
    </source>
</evidence>
<gene>
    <name evidence="12" type="ORF">EA660_16095</name>
</gene>
<evidence type="ECO:0000256" key="2">
    <source>
        <dbReference type="ARBA" id="ARBA00006555"/>
    </source>
</evidence>
<evidence type="ECO:0000256" key="4">
    <source>
        <dbReference type="ARBA" id="ARBA00022475"/>
    </source>
</evidence>
<keyword evidence="8" id="KW-1133">Transmembrane helix</keyword>
<dbReference type="InterPro" id="IPR037682">
    <property type="entry name" value="TonB_C"/>
</dbReference>
<comment type="similarity">
    <text evidence="2">Belongs to the TonB family.</text>
</comment>
<feature type="chain" id="PRO_5020931303" evidence="10">
    <location>
        <begin position="23"/>
        <end position="145"/>
    </location>
</feature>
<dbReference type="NCBIfam" id="TIGR01352">
    <property type="entry name" value="tonB_Cterm"/>
    <property type="match status" value="1"/>
</dbReference>
<dbReference type="AlphaFoldDB" id="A0A4Q8L6L0"/>
<dbReference type="Pfam" id="PF03544">
    <property type="entry name" value="TonB_C"/>
    <property type="match status" value="1"/>
</dbReference>
<organism evidence="12 13">
    <name type="scientific">Pseudoxanthomonas winnipegensis</name>
    <dbReference type="NCBI Taxonomy" id="2480810"/>
    <lineage>
        <taxon>Bacteria</taxon>
        <taxon>Pseudomonadati</taxon>
        <taxon>Pseudomonadota</taxon>
        <taxon>Gammaproteobacteria</taxon>
        <taxon>Lysobacterales</taxon>
        <taxon>Lysobacteraceae</taxon>
        <taxon>Pseudoxanthomonas</taxon>
    </lineage>
</organism>
<dbReference type="Gene3D" id="3.30.1150.10">
    <property type="match status" value="1"/>
</dbReference>
<dbReference type="GO" id="GO:0031992">
    <property type="term" value="F:energy transducer activity"/>
    <property type="evidence" value="ECO:0007669"/>
    <property type="project" value="TreeGrafter"/>
</dbReference>
<dbReference type="OrthoDB" id="9792439at2"/>
<keyword evidence="5" id="KW-0997">Cell inner membrane</keyword>
<evidence type="ECO:0000259" key="11">
    <source>
        <dbReference type="PROSITE" id="PS52015"/>
    </source>
</evidence>
<evidence type="ECO:0000256" key="9">
    <source>
        <dbReference type="ARBA" id="ARBA00023136"/>
    </source>
</evidence>
<comment type="caution">
    <text evidence="12">The sequence shown here is derived from an EMBL/GenBank/DDBJ whole genome shotgun (WGS) entry which is preliminary data.</text>
</comment>
<dbReference type="InterPro" id="IPR006260">
    <property type="entry name" value="TonB/TolA_C"/>
</dbReference>
<keyword evidence="4" id="KW-1003">Cell membrane</keyword>
<evidence type="ECO:0000256" key="10">
    <source>
        <dbReference type="SAM" id="SignalP"/>
    </source>
</evidence>
<dbReference type="GO" id="GO:0055085">
    <property type="term" value="P:transmembrane transport"/>
    <property type="evidence" value="ECO:0007669"/>
    <property type="project" value="InterPro"/>
</dbReference>
<keyword evidence="9" id="KW-0472">Membrane</keyword>
<keyword evidence="7" id="KW-0653">Protein transport</keyword>
<keyword evidence="6" id="KW-0812">Transmembrane</keyword>
<evidence type="ECO:0000256" key="8">
    <source>
        <dbReference type="ARBA" id="ARBA00022989"/>
    </source>
</evidence>
<accession>A0A4Q8L6L0</accession>
<sequence length="145" mass="14820">MNTHTVYRPLRLLALSCFAVLAAACGEQSVPEAAAPAATELTALQTPPPQYPLEAACSGHGGVSTLKVTVGTAGTPTEVVVAKGSGNAALDDAAVAAVKQWTFKPATRGGQPVAQTLNVPVNFPAPQVRPDACFSLDEKNKTPAQ</sequence>
<feature type="domain" description="TonB C-terminal" evidence="11">
    <location>
        <begin position="36"/>
        <end position="132"/>
    </location>
</feature>
<dbReference type="PROSITE" id="PS52015">
    <property type="entry name" value="TONB_CTD"/>
    <property type="match status" value="1"/>
</dbReference>
<evidence type="ECO:0000256" key="6">
    <source>
        <dbReference type="ARBA" id="ARBA00022692"/>
    </source>
</evidence>
<dbReference type="GO" id="GO:0098797">
    <property type="term" value="C:plasma membrane protein complex"/>
    <property type="evidence" value="ECO:0007669"/>
    <property type="project" value="TreeGrafter"/>
</dbReference>
<dbReference type="InterPro" id="IPR051045">
    <property type="entry name" value="TonB-dependent_transducer"/>
</dbReference>
<dbReference type="GO" id="GO:0015031">
    <property type="term" value="P:protein transport"/>
    <property type="evidence" value="ECO:0007669"/>
    <property type="project" value="UniProtKB-KW"/>
</dbReference>
<evidence type="ECO:0000313" key="12">
    <source>
        <dbReference type="EMBL" id="TAA21875.1"/>
    </source>
</evidence>
<evidence type="ECO:0000256" key="5">
    <source>
        <dbReference type="ARBA" id="ARBA00022519"/>
    </source>
</evidence>
<keyword evidence="3" id="KW-0813">Transport</keyword>
<dbReference type="EMBL" id="SHMC01000007">
    <property type="protein sequence ID" value="TAA21875.1"/>
    <property type="molecule type" value="Genomic_DNA"/>
</dbReference>
<proteinExistence type="inferred from homology"/>
<dbReference type="PANTHER" id="PTHR33446">
    <property type="entry name" value="PROTEIN TONB-RELATED"/>
    <property type="match status" value="1"/>
</dbReference>